<dbReference type="EC" id="3.2.1.67" evidence="13"/>
<evidence type="ECO:0000256" key="15">
    <source>
        <dbReference type="RuleBase" id="RU361169"/>
    </source>
</evidence>
<feature type="signal peptide" evidence="16">
    <location>
        <begin position="1"/>
        <end position="21"/>
    </location>
</feature>
<dbReference type="InterPro" id="IPR000743">
    <property type="entry name" value="Glyco_hydro_28"/>
</dbReference>
<dbReference type="GO" id="GO:0071555">
    <property type="term" value="P:cell wall organization"/>
    <property type="evidence" value="ECO:0007669"/>
    <property type="project" value="UniProtKB-KW"/>
</dbReference>
<evidence type="ECO:0000256" key="2">
    <source>
        <dbReference type="ARBA" id="ARBA00008834"/>
    </source>
</evidence>
<evidence type="ECO:0000256" key="10">
    <source>
        <dbReference type="ARBA" id="ARBA00023316"/>
    </source>
</evidence>
<evidence type="ECO:0000256" key="14">
    <source>
        <dbReference type="ARBA" id="ARBA00048766"/>
    </source>
</evidence>
<gene>
    <name evidence="17" type="ORF">BD626DRAFT_452263</name>
</gene>
<sequence length="996" mass="110418">MHKQCFSFSFLAILAAHFVFADTCTLSPLGNGLDDTDQVESAITDCGISGHVVFEEGTYNITRRLMWDLQDTTVDLHGHLSFVPDIDYWLDASNTYRVVFIQSQASWFVLTGHNFTIDAHGTGGIYGNGQSWWTYFANRTREDGDGRPISFTLWQASNATVRDFDVDSPPFWCNTVAESQDILYEGMKCNATNQDPDHVGENIVPNTDGINTFRADSITLRDWDVTCGDDCLAIKGNSTNILAENVTCRGGNGIAFGSLGQYANLSDNVENVIFDGVTFVRLDADVQPNMKNGVRSFQLILAVAHALQIYFKTWTGTKNGDPPTEGGGGTGIVTGVVARNVRLDENDLPIHIYQTNGGHSEDEPSTLMFSNLTFENWTGTSTGTTLVNLDCSPAVGCENITFVDFAVTGSDDPEYLCSNVDDVSGLPDREKSAGADGIWANVGACVPPPLCTNGAVCRQSSLTMFPSASEARSSLVTIHPTAEMADFLSGFLAPEADVARYPYVVCPRGPYNTAATARTRLTLISLPVELQCAILSVAHPLSIMAARKTCRSLYRASMERTVWTFVLRRLCLQHNVSFSTYPADMSLKEIEGAATAASRLVRLAQRLSKGPDDLDTYLEPRISRTVALAPLSSRPDDELYRAQLCAGGRYYVGVTQDTIHLYDLRNLRNGDSQLFSSIASMRFIDRSEDGIPILKTWPTPDNTGIEILIECEAVPVSQPCALIVLEIYPQSRTPSFRQVGRFEERVTRFHSRIGDLIWFSDDIEDICSLGAWNYRTGRHKRWRTLRQLDTVVSSRDTIISFSDILSYVDKLETYYNPADDEGPWPDSQYTLVETQEDVAKGVDYDWAYGYYGSSSQGPAYFSVATIEEELLTHRVVNYSNARSEPWPSKLLCRSPIPYFWKRAPAKVSEQDELLVFTWQYEGREYGSGTWMYLLSDEIDSRGVASAWNVGIVYIEGEGGHRGDFDPVSGRVCLYDWRSGLLHVEDLLNPPPGGSAF</sequence>
<dbReference type="GO" id="GO:0000272">
    <property type="term" value="P:polysaccharide catabolic process"/>
    <property type="evidence" value="ECO:0007669"/>
    <property type="project" value="UniProtKB-KW"/>
</dbReference>
<keyword evidence="17" id="KW-0456">Lyase</keyword>
<dbReference type="SUPFAM" id="SSF51126">
    <property type="entry name" value="Pectin lyase-like"/>
    <property type="match status" value="1"/>
</dbReference>
<keyword evidence="11" id="KW-0624">Polysaccharide degradation</keyword>
<evidence type="ECO:0000256" key="4">
    <source>
        <dbReference type="ARBA" id="ARBA00022729"/>
    </source>
</evidence>
<name>A0A550CQ83_9AGAR</name>
<evidence type="ECO:0000256" key="12">
    <source>
        <dbReference type="ARBA" id="ARBA00037312"/>
    </source>
</evidence>
<keyword evidence="5 15" id="KW-0378">Hydrolase</keyword>
<comment type="caution">
    <text evidence="17">The sequence shown here is derived from an EMBL/GenBank/DDBJ whole genome shotgun (WGS) entry which is preliminary data.</text>
</comment>
<evidence type="ECO:0000256" key="16">
    <source>
        <dbReference type="SAM" id="SignalP"/>
    </source>
</evidence>
<dbReference type="STRING" id="97359.A0A550CQ83"/>
<dbReference type="GO" id="GO:0047911">
    <property type="term" value="F:galacturan 1,4-alpha-galacturonidase activity"/>
    <property type="evidence" value="ECO:0007669"/>
    <property type="project" value="UniProtKB-EC"/>
</dbReference>
<dbReference type="InterPro" id="IPR012334">
    <property type="entry name" value="Pectin_lyas_fold"/>
</dbReference>
<feature type="chain" id="PRO_5021812149" description="galacturonan 1,4-alpha-galacturonidase" evidence="16">
    <location>
        <begin position="22"/>
        <end position="996"/>
    </location>
</feature>
<proteinExistence type="inferred from homology"/>
<dbReference type="InterPro" id="IPR011050">
    <property type="entry name" value="Pectin_lyase_fold/virulence"/>
</dbReference>
<keyword evidence="18" id="KW-1185">Reference proteome</keyword>
<dbReference type="GO" id="GO:0004650">
    <property type="term" value="F:polygalacturonase activity"/>
    <property type="evidence" value="ECO:0007669"/>
    <property type="project" value="InterPro"/>
</dbReference>
<dbReference type="OrthoDB" id="187139at2759"/>
<comment type="catalytic activity">
    <reaction evidence="14">
        <text>[(1-&gt;4)-alpha-D-galacturonosyl](n) + H2O = alpha-D-galacturonate + [(1-&gt;4)-alpha-D-galacturonosyl](n-1)</text>
        <dbReference type="Rhea" id="RHEA:14117"/>
        <dbReference type="Rhea" id="RHEA-COMP:14570"/>
        <dbReference type="Rhea" id="RHEA-COMP:14572"/>
        <dbReference type="ChEBI" id="CHEBI:15377"/>
        <dbReference type="ChEBI" id="CHEBI:58658"/>
        <dbReference type="ChEBI" id="CHEBI:140523"/>
        <dbReference type="EC" id="3.2.1.67"/>
    </reaction>
</comment>
<keyword evidence="7" id="KW-0325">Glycoprotein</keyword>
<keyword evidence="4 16" id="KW-0732">Signal</keyword>
<comment type="subcellular location">
    <subcellularLocation>
        <location evidence="1">Secreted</location>
    </subcellularLocation>
</comment>
<protein>
    <recommendedName>
        <fullName evidence="13">galacturonan 1,4-alpha-galacturonidase</fullName>
        <ecNumber evidence="13">3.2.1.67</ecNumber>
    </recommendedName>
</protein>
<dbReference type="PANTHER" id="PTHR31736:SF12">
    <property type="entry name" value="EXO-POLYGALACTURONASE, PUTATIVE-RELATED"/>
    <property type="match status" value="1"/>
</dbReference>
<evidence type="ECO:0000313" key="17">
    <source>
        <dbReference type="EMBL" id="TRM66937.1"/>
    </source>
</evidence>
<dbReference type="SUPFAM" id="SSF81383">
    <property type="entry name" value="F-box domain"/>
    <property type="match status" value="1"/>
</dbReference>
<reference evidence="17 18" key="1">
    <citation type="journal article" date="2019" name="New Phytol.">
        <title>Comparative genomics reveals unique wood-decay strategies and fruiting body development in the Schizophyllaceae.</title>
        <authorList>
            <person name="Almasi E."/>
            <person name="Sahu N."/>
            <person name="Krizsan K."/>
            <person name="Balint B."/>
            <person name="Kovacs G.M."/>
            <person name="Kiss B."/>
            <person name="Cseklye J."/>
            <person name="Drula E."/>
            <person name="Henrissat B."/>
            <person name="Nagy I."/>
            <person name="Chovatia M."/>
            <person name="Adam C."/>
            <person name="LaButti K."/>
            <person name="Lipzen A."/>
            <person name="Riley R."/>
            <person name="Grigoriev I.V."/>
            <person name="Nagy L.G."/>
        </authorList>
    </citation>
    <scope>NUCLEOTIDE SEQUENCE [LARGE SCALE GENOMIC DNA]</scope>
    <source>
        <strain evidence="17 18">NL-1724</strain>
    </source>
</reference>
<evidence type="ECO:0000256" key="13">
    <source>
        <dbReference type="ARBA" id="ARBA00038933"/>
    </source>
</evidence>
<keyword evidence="6" id="KW-1015">Disulfide bond</keyword>
<comment type="function">
    <text evidence="12">Specific in hydrolyzing the terminal glycosidic bond of polygalacturonic acid and oligogalacturonates.</text>
</comment>
<keyword evidence="9 15" id="KW-0326">Glycosidase</keyword>
<evidence type="ECO:0000256" key="3">
    <source>
        <dbReference type="ARBA" id="ARBA00022525"/>
    </source>
</evidence>
<dbReference type="PANTHER" id="PTHR31736">
    <property type="match status" value="1"/>
</dbReference>
<dbReference type="EMBL" id="VDMD01000003">
    <property type="protein sequence ID" value="TRM66937.1"/>
    <property type="molecule type" value="Genomic_DNA"/>
</dbReference>
<dbReference type="Gene3D" id="2.160.20.10">
    <property type="entry name" value="Single-stranded right-handed beta-helix, Pectin lyase-like"/>
    <property type="match status" value="1"/>
</dbReference>
<accession>A0A550CQ83</accession>
<evidence type="ECO:0000256" key="6">
    <source>
        <dbReference type="ARBA" id="ARBA00023157"/>
    </source>
</evidence>
<evidence type="ECO:0000256" key="11">
    <source>
        <dbReference type="ARBA" id="ARBA00023326"/>
    </source>
</evidence>
<dbReference type="Pfam" id="PF00295">
    <property type="entry name" value="Glyco_hydro_28"/>
    <property type="match status" value="2"/>
</dbReference>
<dbReference type="AlphaFoldDB" id="A0A550CQ83"/>
<comment type="similarity">
    <text evidence="2 15">Belongs to the glycosyl hydrolase 28 family.</text>
</comment>
<evidence type="ECO:0000256" key="8">
    <source>
        <dbReference type="ARBA" id="ARBA00023277"/>
    </source>
</evidence>
<dbReference type="GO" id="GO:0016829">
    <property type="term" value="F:lyase activity"/>
    <property type="evidence" value="ECO:0007669"/>
    <property type="project" value="UniProtKB-KW"/>
</dbReference>
<keyword evidence="3" id="KW-0964">Secreted</keyword>
<dbReference type="GO" id="GO:0005576">
    <property type="term" value="C:extracellular region"/>
    <property type="evidence" value="ECO:0007669"/>
    <property type="project" value="UniProtKB-SubCell"/>
</dbReference>
<dbReference type="Proteomes" id="UP000320762">
    <property type="component" value="Unassembled WGS sequence"/>
</dbReference>
<evidence type="ECO:0000256" key="1">
    <source>
        <dbReference type="ARBA" id="ARBA00004613"/>
    </source>
</evidence>
<evidence type="ECO:0000313" key="18">
    <source>
        <dbReference type="Proteomes" id="UP000320762"/>
    </source>
</evidence>
<keyword evidence="8" id="KW-0119">Carbohydrate metabolism</keyword>
<dbReference type="InterPro" id="IPR036047">
    <property type="entry name" value="F-box-like_dom_sf"/>
</dbReference>
<keyword evidence="10" id="KW-0961">Cell wall biogenesis/degradation</keyword>
<evidence type="ECO:0000256" key="5">
    <source>
        <dbReference type="ARBA" id="ARBA00022801"/>
    </source>
</evidence>
<organism evidence="17 18">
    <name type="scientific">Schizophyllum amplum</name>
    <dbReference type="NCBI Taxonomy" id="97359"/>
    <lineage>
        <taxon>Eukaryota</taxon>
        <taxon>Fungi</taxon>
        <taxon>Dikarya</taxon>
        <taxon>Basidiomycota</taxon>
        <taxon>Agaricomycotina</taxon>
        <taxon>Agaricomycetes</taxon>
        <taxon>Agaricomycetidae</taxon>
        <taxon>Agaricales</taxon>
        <taxon>Schizophyllaceae</taxon>
        <taxon>Schizophyllum</taxon>
    </lineage>
</organism>
<evidence type="ECO:0000256" key="9">
    <source>
        <dbReference type="ARBA" id="ARBA00023295"/>
    </source>
</evidence>
<evidence type="ECO:0000256" key="7">
    <source>
        <dbReference type="ARBA" id="ARBA00023180"/>
    </source>
</evidence>